<dbReference type="SUPFAM" id="SSF52743">
    <property type="entry name" value="Subtilisin-like"/>
    <property type="match status" value="1"/>
</dbReference>
<organism evidence="7 8">
    <name type="scientific">Neocallimastix californiae</name>
    <dbReference type="NCBI Taxonomy" id="1754190"/>
    <lineage>
        <taxon>Eukaryota</taxon>
        <taxon>Fungi</taxon>
        <taxon>Fungi incertae sedis</taxon>
        <taxon>Chytridiomycota</taxon>
        <taxon>Chytridiomycota incertae sedis</taxon>
        <taxon>Neocallimastigomycetes</taxon>
        <taxon>Neocallimastigales</taxon>
        <taxon>Neocallimastigaceae</taxon>
        <taxon>Neocallimastix</taxon>
    </lineage>
</organism>
<evidence type="ECO:0000313" key="7">
    <source>
        <dbReference type="EMBL" id="ORY79611.1"/>
    </source>
</evidence>
<protein>
    <recommendedName>
        <fullName evidence="9">Subtilisin-like protein</fullName>
    </recommendedName>
</protein>
<evidence type="ECO:0000256" key="4">
    <source>
        <dbReference type="ARBA" id="ARBA00022825"/>
    </source>
</evidence>
<reference evidence="7 8" key="1">
    <citation type="submission" date="2016-08" db="EMBL/GenBank/DDBJ databases">
        <title>A Parts List for Fungal Cellulosomes Revealed by Comparative Genomics.</title>
        <authorList>
            <consortium name="DOE Joint Genome Institute"/>
            <person name="Haitjema C.H."/>
            <person name="Gilmore S.P."/>
            <person name="Henske J.K."/>
            <person name="Solomon K.V."/>
            <person name="De Groot R."/>
            <person name="Kuo A."/>
            <person name="Mondo S.J."/>
            <person name="Salamov A.A."/>
            <person name="Labutti K."/>
            <person name="Zhao Z."/>
            <person name="Chiniquy J."/>
            <person name="Barry K."/>
            <person name="Brewer H.M."/>
            <person name="Purvine S.O."/>
            <person name="Wright A.T."/>
            <person name="Boxma B."/>
            <person name="Van Alen T."/>
            <person name="Hackstein J.H."/>
            <person name="Baker S.E."/>
            <person name="Grigoriev I.V."/>
            <person name="O'Malley M.A."/>
        </authorList>
    </citation>
    <scope>NUCLEOTIDE SEQUENCE [LARGE SCALE GENOMIC DNA]</scope>
    <source>
        <strain evidence="7 8">G1</strain>
    </source>
</reference>
<dbReference type="STRING" id="1754190.A0A1Y2F6V9"/>
<dbReference type="OrthoDB" id="2157598at2759"/>
<dbReference type="GO" id="GO:0006508">
    <property type="term" value="P:proteolysis"/>
    <property type="evidence" value="ECO:0007669"/>
    <property type="project" value="UniProtKB-KW"/>
</dbReference>
<evidence type="ECO:0000313" key="8">
    <source>
        <dbReference type="Proteomes" id="UP000193920"/>
    </source>
</evidence>
<dbReference type="EMBL" id="MCOG01000014">
    <property type="protein sequence ID" value="ORY79611.1"/>
    <property type="molecule type" value="Genomic_DNA"/>
</dbReference>
<dbReference type="GO" id="GO:0005615">
    <property type="term" value="C:extracellular space"/>
    <property type="evidence" value="ECO:0007669"/>
    <property type="project" value="TreeGrafter"/>
</dbReference>
<evidence type="ECO:0000256" key="5">
    <source>
        <dbReference type="SAM" id="MobiDB-lite"/>
    </source>
</evidence>
<gene>
    <name evidence="7" type="ORF">LY90DRAFT_500624</name>
</gene>
<feature type="region of interest" description="Disordered" evidence="5">
    <location>
        <begin position="176"/>
        <end position="202"/>
    </location>
</feature>
<dbReference type="PANTHER" id="PTHR43806">
    <property type="entry name" value="PEPTIDASE S8"/>
    <property type="match status" value="1"/>
</dbReference>
<evidence type="ECO:0000256" key="1">
    <source>
        <dbReference type="ARBA" id="ARBA00011073"/>
    </source>
</evidence>
<accession>A0A1Y2F6V9</accession>
<dbReference type="Gene3D" id="3.40.50.200">
    <property type="entry name" value="Peptidase S8/S53 domain"/>
    <property type="match status" value="1"/>
</dbReference>
<dbReference type="InterPro" id="IPR050131">
    <property type="entry name" value="Peptidase_S8_subtilisin-like"/>
</dbReference>
<evidence type="ECO:0000256" key="6">
    <source>
        <dbReference type="SAM" id="SignalP"/>
    </source>
</evidence>
<dbReference type="AlphaFoldDB" id="A0A1Y2F6V9"/>
<comment type="caution">
    <text evidence="7">The sequence shown here is derived from an EMBL/GenBank/DDBJ whole genome shotgun (WGS) entry which is preliminary data.</text>
</comment>
<evidence type="ECO:0000256" key="3">
    <source>
        <dbReference type="ARBA" id="ARBA00022801"/>
    </source>
</evidence>
<dbReference type="GO" id="GO:0004252">
    <property type="term" value="F:serine-type endopeptidase activity"/>
    <property type="evidence" value="ECO:0007669"/>
    <property type="project" value="InterPro"/>
</dbReference>
<dbReference type="PANTHER" id="PTHR43806:SF11">
    <property type="entry name" value="CEREVISIN-RELATED"/>
    <property type="match status" value="1"/>
</dbReference>
<dbReference type="Proteomes" id="UP000193920">
    <property type="component" value="Unassembled WGS sequence"/>
</dbReference>
<feature type="signal peptide" evidence="6">
    <location>
        <begin position="1"/>
        <end position="19"/>
    </location>
</feature>
<keyword evidence="6" id="KW-0732">Signal</keyword>
<sequence length="343" mass="38678">MIFLLSLILMVLCHKLAYSKSLNDQGCLKSLCAQRTAVLSKNDYTKQYIIVYKSISNSNEKSKTNKFFMNTNELKNRIPFNHDFQNSINKRKRENPYSNHTLPKYSSFTKSFMFVNEEDLIQEVYGDLKEGLPIKRSEHEQREYTIKEFIKTINSTDLPIDYIEEDYPVYTDDISKDSFQTSVSPPPNENTDPSVVPKDSTNSMNETEALDEMMIENEIFGDAIETQKKNLGWGLDRIDQRQTTGDKTYKYPKQAGKNVIVYILDTGQASLVIKGLNWVIEDYTKNRKNSFGAIANVSLGSMQSRAINDAVALAKKNGILVITSAGNDGGDACSKSPASSNDG</sequence>
<feature type="chain" id="PRO_5012260121" description="Subtilisin-like protein" evidence="6">
    <location>
        <begin position="20"/>
        <end position="343"/>
    </location>
</feature>
<keyword evidence="8" id="KW-1185">Reference proteome</keyword>
<feature type="compositionally biased region" description="Polar residues" evidence="5">
    <location>
        <begin position="177"/>
        <end position="202"/>
    </location>
</feature>
<keyword evidence="2" id="KW-0645">Protease</keyword>
<evidence type="ECO:0000256" key="2">
    <source>
        <dbReference type="ARBA" id="ARBA00022670"/>
    </source>
</evidence>
<name>A0A1Y2F6V9_9FUNG</name>
<keyword evidence="4" id="KW-0720">Serine protease</keyword>
<dbReference type="InterPro" id="IPR036852">
    <property type="entry name" value="Peptidase_S8/S53_dom_sf"/>
</dbReference>
<keyword evidence="3" id="KW-0378">Hydrolase</keyword>
<proteinExistence type="inferred from homology"/>
<comment type="similarity">
    <text evidence="1">Belongs to the peptidase S8 family.</text>
</comment>
<evidence type="ECO:0008006" key="9">
    <source>
        <dbReference type="Google" id="ProtNLM"/>
    </source>
</evidence>